<evidence type="ECO:0000313" key="2">
    <source>
        <dbReference type="EMBL" id="SFV74918.1"/>
    </source>
</evidence>
<dbReference type="Gene3D" id="3.30.70.1290">
    <property type="entry name" value="Transposase IS200-like"/>
    <property type="match status" value="1"/>
</dbReference>
<dbReference type="GO" id="GO:0006313">
    <property type="term" value="P:DNA transposition"/>
    <property type="evidence" value="ECO:0007669"/>
    <property type="project" value="InterPro"/>
</dbReference>
<dbReference type="InterPro" id="IPR036515">
    <property type="entry name" value="Transposase_17_sf"/>
</dbReference>
<dbReference type="PANTHER" id="PTHR33360:SF2">
    <property type="entry name" value="TRANSPOSASE FOR INSERTION SEQUENCE ELEMENT IS200"/>
    <property type="match status" value="1"/>
</dbReference>
<dbReference type="NCBIfam" id="NF033573">
    <property type="entry name" value="transpos_IS200"/>
    <property type="match status" value="1"/>
</dbReference>
<dbReference type="Pfam" id="PF01797">
    <property type="entry name" value="Y1_Tnp"/>
    <property type="match status" value="1"/>
</dbReference>
<name>A0A1W1D2Z0_9ZZZZ</name>
<dbReference type="SMART" id="SM01321">
    <property type="entry name" value="Y1_Tnp"/>
    <property type="match status" value="1"/>
</dbReference>
<dbReference type="GO" id="GO:0003677">
    <property type="term" value="F:DNA binding"/>
    <property type="evidence" value="ECO:0007669"/>
    <property type="project" value="InterPro"/>
</dbReference>
<evidence type="ECO:0000259" key="1">
    <source>
        <dbReference type="SMART" id="SM01321"/>
    </source>
</evidence>
<reference evidence="2" key="1">
    <citation type="submission" date="2016-10" db="EMBL/GenBank/DDBJ databases">
        <authorList>
            <person name="de Groot N.N."/>
        </authorList>
    </citation>
    <scope>NUCLEOTIDE SEQUENCE</scope>
</reference>
<sequence length="137" mass="16073">MKYELKSTRHAKYLLHAHIVFTPKYRKKIFTKEHLDLMKTVFEDICQMNDATLEEFDGEADHVHLLVLYPPRIALSVLVNSLKGVSSRRLRQNFDIFKKEYWGENIALWSRSYFVASVGGAPIEILKQYIDQQKTPD</sequence>
<proteinExistence type="predicted"/>
<organism evidence="2">
    <name type="scientific">hydrothermal vent metagenome</name>
    <dbReference type="NCBI Taxonomy" id="652676"/>
    <lineage>
        <taxon>unclassified sequences</taxon>
        <taxon>metagenomes</taxon>
        <taxon>ecological metagenomes</taxon>
    </lineage>
</organism>
<gene>
    <name evidence="2" type="ORF">MNB_SM-3-1523</name>
</gene>
<accession>A0A1W1D2Z0</accession>
<protein>
    <submittedName>
        <fullName evidence="2">Transposase</fullName>
    </submittedName>
</protein>
<dbReference type="PANTHER" id="PTHR33360">
    <property type="entry name" value="TRANSPOSASE FOR INSERTION SEQUENCE ELEMENT IS200"/>
    <property type="match status" value="1"/>
</dbReference>
<dbReference type="AlphaFoldDB" id="A0A1W1D2Z0"/>
<dbReference type="SUPFAM" id="SSF143422">
    <property type="entry name" value="Transposase IS200-like"/>
    <property type="match status" value="1"/>
</dbReference>
<feature type="domain" description="Transposase IS200-like" evidence="1">
    <location>
        <begin position="12"/>
        <end position="133"/>
    </location>
</feature>
<dbReference type="GO" id="GO:0004803">
    <property type="term" value="F:transposase activity"/>
    <property type="evidence" value="ECO:0007669"/>
    <property type="project" value="InterPro"/>
</dbReference>
<dbReference type="InterPro" id="IPR002686">
    <property type="entry name" value="Transposase_17"/>
</dbReference>
<dbReference type="EMBL" id="FPHP01000009">
    <property type="protein sequence ID" value="SFV74918.1"/>
    <property type="molecule type" value="Genomic_DNA"/>
</dbReference>